<evidence type="ECO:0000313" key="4">
    <source>
        <dbReference type="EMBL" id="KMO87806.1"/>
    </source>
</evidence>
<protein>
    <submittedName>
        <fullName evidence="4">Hydrolase</fullName>
    </submittedName>
</protein>
<dbReference type="InterPro" id="IPR011650">
    <property type="entry name" value="Peptidase_M20_dimer"/>
</dbReference>
<dbReference type="InterPro" id="IPR002933">
    <property type="entry name" value="Peptidase_M20"/>
</dbReference>
<dbReference type="SUPFAM" id="SSF55031">
    <property type="entry name" value="Bacterial exopeptidase dimerisation domain"/>
    <property type="match status" value="1"/>
</dbReference>
<dbReference type="GO" id="GO:0019877">
    <property type="term" value="P:diaminopimelate biosynthetic process"/>
    <property type="evidence" value="ECO:0007669"/>
    <property type="project" value="UniProtKB-ARBA"/>
</dbReference>
<dbReference type="AlphaFoldDB" id="A0A0J6ZS72"/>
<evidence type="ECO:0000256" key="1">
    <source>
        <dbReference type="ARBA" id="ARBA00022801"/>
    </source>
</evidence>
<dbReference type="EMBL" id="LEKT01000002">
    <property type="protein sequence ID" value="KMO87806.1"/>
    <property type="molecule type" value="Genomic_DNA"/>
</dbReference>
<gene>
    <name evidence="4" type="ORF">AB840_00870</name>
</gene>
<keyword evidence="2" id="KW-0464">Manganese</keyword>
<feature type="binding site" evidence="2">
    <location>
        <position position="51"/>
    </location>
    <ligand>
        <name>Mn(2+)</name>
        <dbReference type="ChEBI" id="CHEBI:29035"/>
        <label>2</label>
    </ligand>
</feature>
<dbReference type="InParanoid" id="A0A0J6ZS72"/>
<dbReference type="Gene3D" id="3.30.70.360">
    <property type="match status" value="1"/>
</dbReference>
<keyword evidence="2" id="KW-0479">Metal-binding</keyword>
<dbReference type="Proteomes" id="UP000036503">
    <property type="component" value="Unassembled WGS sequence"/>
</dbReference>
<feature type="binding site" evidence="2">
    <location>
        <position position="87"/>
    </location>
    <ligand>
        <name>Mn(2+)</name>
        <dbReference type="ChEBI" id="CHEBI:29035"/>
        <label>2</label>
    </ligand>
</feature>
<dbReference type="SUPFAM" id="SSF53187">
    <property type="entry name" value="Zn-dependent exopeptidases"/>
    <property type="match status" value="1"/>
</dbReference>
<dbReference type="PIRSF" id="PIRSF005962">
    <property type="entry name" value="Pept_M20D_amidohydro"/>
    <property type="match status" value="1"/>
</dbReference>
<feature type="binding site" evidence="2">
    <location>
        <position position="53"/>
    </location>
    <ligand>
        <name>Mn(2+)</name>
        <dbReference type="ChEBI" id="CHEBI:29035"/>
        <label>2</label>
    </ligand>
</feature>
<organism evidence="4 5">
    <name type="scientific">Megasphaera cerevisiae DSM 20462</name>
    <dbReference type="NCBI Taxonomy" id="1122219"/>
    <lineage>
        <taxon>Bacteria</taxon>
        <taxon>Bacillati</taxon>
        <taxon>Bacillota</taxon>
        <taxon>Negativicutes</taxon>
        <taxon>Veillonellales</taxon>
        <taxon>Veillonellaceae</taxon>
        <taxon>Megasphaera</taxon>
    </lineage>
</organism>
<dbReference type="PANTHER" id="PTHR11014">
    <property type="entry name" value="PEPTIDASE M20 FAMILY MEMBER"/>
    <property type="match status" value="1"/>
</dbReference>
<name>A0A0J6ZS72_9FIRM</name>
<keyword evidence="5" id="KW-1185">Reference proteome</keyword>
<dbReference type="FunCoup" id="A0A0J6ZS72">
    <property type="interactions" value="193"/>
</dbReference>
<dbReference type="Pfam" id="PF01546">
    <property type="entry name" value="Peptidase_M20"/>
    <property type="match status" value="1"/>
</dbReference>
<reference evidence="4 5" key="1">
    <citation type="submission" date="2015-06" db="EMBL/GenBank/DDBJ databases">
        <title>Draft genome sequence of beer spoilage bacterium Megasphaera cerevisiae type strain 20462.</title>
        <authorList>
            <person name="Kutumbaka K."/>
            <person name="Pasmowitz J."/>
            <person name="Mategko J."/>
            <person name="Reyes D."/>
            <person name="Friedrich A."/>
            <person name="Han S."/>
            <person name="Martens-Habbena W."/>
            <person name="Neal-McKinney J."/>
            <person name="Janagama H.K."/>
            <person name="Nadala C."/>
            <person name="Samadpour M."/>
        </authorList>
    </citation>
    <scope>NUCLEOTIDE SEQUENCE [LARGE SCALE GENOMIC DNA]</scope>
    <source>
        <strain evidence="4 5">DSM 20462</strain>
    </source>
</reference>
<feature type="binding site" evidence="2">
    <location>
        <position position="111"/>
    </location>
    <ligand>
        <name>Mn(2+)</name>
        <dbReference type="ChEBI" id="CHEBI:29035"/>
        <label>2</label>
    </ligand>
</feature>
<dbReference type="FunFam" id="3.30.70.360:FF:000001">
    <property type="entry name" value="N-acetyldiaminopimelate deacetylase"/>
    <property type="match status" value="1"/>
</dbReference>
<feature type="domain" description="Peptidase M20 dimerisation" evidence="3">
    <location>
        <begin position="135"/>
        <end position="229"/>
    </location>
</feature>
<dbReference type="NCBIfam" id="TIGR01891">
    <property type="entry name" value="amidohydrolases"/>
    <property type="match status" value="1"/>
</dbReference>
<sequence length="336" mass="36089">MKLPLETGLVAEIGTGQPPFVGVRCDIDALPVTEETELPYRSEHPGCMHACGHDFHIATILGTAFLLQQREQDIHGTIRLIFQPAEEGPSGALKIVQTGIIDDMDTIFGLHCTPLLDVGTLGFAYGPVMAAVDAFAVTFHGKGTHAAHPEKGIDPIVAAAAFVGAVQTVVSRNMDPFAANLISVTHIAGGNNWNVIPESAFLEGTTRTMTAGKRVRIKQRLTDMAQTVAQTYGVSAEVRWTPGPPALDNDADWGEFAKKVAAEQQFGLAAMAPSLGGEDFAFYYEKVKGFFVYVGTGHSYPNHNPKFQVDPAALYPAAGYMSELAVRAVDKLKDTY</sequence>
<evidence type="ECO:0000256" key="2">
    <source>
        <dbReference type="PIRSR" id="PIRSR005962-1"/>
    </source>
</evidence>
<accession>A0A0J6ZS72</accession>
<comment type="cofactor">
    <cofactor evidence="2">
        <name>Mn(2+)</name>
        <dbReference type="ChEBI" id="CHEBI:29035"/>
    </cofactor>
    <text evidence="2">The Mn(2+) ion enhances activity.</text>
</comment>
<proteinExistence type="predicted"/>
<dbReference type="InterPro" id="IPR036264">
    <property type="entry name" value="Bact_exopeptidase_dim_dom"/>
</dbReference>
<evidence type="ECO:0000313" key="5">
    <source>
        <dbReference type="Proteomes" id="UP000036503"/>
    </source>
</evidence>
<dbReference type="PANTHER" id="PTHR11014:SF63">
    <property type="entry name" value="METALLOPEPTIDASE, PUTATIVE (AFU_ORTHOLOGUE AFUA_6G09600)-RELATED"/>
    <property type="match status" value="1"/>
</dbReference>
<dbReference type="Gene3D" id="3.40.630.10">
    <property type="entry name" value="Zn peptidases"/>
    <property type="match status" value="1"/>
</dbReference>
<comment type="caution">
    <text evidence="4">The sequence shown here is derived from an EMBL/GenBank/DDBJ whole genome shotgun (WGS) entry which is preliminary data.</text>
</comment>
<dbReference type="GO" id="GO:0046872">
    <property type="term" value="F:metal ion binding"/>
    <property type="evidence" value="ECO:0007669"/>
    <property type="project" value="UniProtKB-KW"/>
</dbReference>
<dbReference type="GO" id="GO:0050118">
    <property type="term" value="F:N-acetyldiaminopimelate deacetylase activity"/>
    <property type="evidence" value="ECO:0007669"/>
    <property type="project" value="UniProtKB-ARBA"/>
</dbReference>
<dbReference type="InterPro" id="IPR017439">
    <property type="entry name" value="Amidohydrolase"/>
</dbReference>
<feature type="binding site" evidence="2">
    <location>
        <position position="303"/>
    </location>
    <ligand>
        <name>Mn(2+)</name>
        <dbReference type="ChEBI" id="CHEBI:29035"/>
        <label>2</label>
    </ligand>
</feature>
<keyword evidence="1 4" id="KW-0378">Hydrolase</keyword>
<dbReference type="PATRIC" id="fig|1122219.3.peg.199"/>
<dbReference type="Pfam" id="PF07687">
    <property type="entry name" value="M20_dimer"/>
    <property type="match status" value="1"/>
</dbReference>
<evidence type="ECO:0000259" key="3">
    <source>
        <dbReference type="Pfam" id="PF07687"/>
    </source>
</evidence>